<proteinExistence type="predicted"/>
<feature type="region of interest" description="Disordered" evidence="1">
    <location>
        <begin position="1"/>
        <end position="21"/>
    </location>
</feature>
<sequence length="212" mass="24127">MHPPQTPRVAPPAHPPSDTRDLRPRFLADLLTNRHNRTILERWDALALPDGWLVAGCLFQTVWNLHTGRAPEADIKDYDLFYFDPDDLSRDGELRVQARVEAVLGDLGVTFEAANQARVHLWYEQDFGQPYQALHSSRDGIERFLVPSTCVGVRPGEIYAPYGLASMYEGRLTMNPLVPHRALFERKAASYQRRWPWLTIVRPEDEPGTAAA</sequence>
<reference evidence="2 3" key="1">
    <citation type="journal article" date="2008" name="Int. J. Syst. Evol. Microbiol.">
        <title>Description of Roseateles aquatilis sp. nov. and Roseateles terrae sp. nov., in the class Betaproteobacteria, and emended description of the genus Roseateles.</title>
        <authorList>
            <person name="Gomila M."/>
            <person name="Bowien B."/>
            <person name="Falsen E."/>
            <person name="Moore E.R."/>
            <person name="Lalucat J."/>
        </authorList>
    </citation>
    <scope>NUCLEOTIDE SEQUENCE [LARGE SCALE GENOMIC DNA]</scope>
    <source>
        <strain evidence="2 3">CCUG 48205</strain>
    </source>
</reference>
<dbReference type="PANTHER" id="PTHR39166:SF1">
    <property type="entry name" value="BLL1166 PROTEIN"/>
    <property type="match status" value="1"/>
</dbReference>
<protein>
    <recommendedName>
        <fullName evidence="4">Nucleotidyltransferase family protein</fullName>
    </recommendedName>
</protein>
<evidence type="ECO:0000313" key="2">
    <source>
        <dbReference type="EMBL" id="OWQ93048.1"/>
    </source>
</evidence>
<accession>A0A246JK79</accession>
<dbReference type="AlphaFoldDB" id="A0A246JK79"/>
<evidence type="ECO:0008006" key="4">
    <source>
        <dbReference type="Google" id="ProtNLM"/>
    </source>
</evidence>
<evidence type="ECO:0000256" key="1">
    <source>
        <dbReference type="SAM" id="MobiDB-lite"/>
    </source>
</evidence>
<organism evidence="2 3">
    <name type="scientific">Roseateles aquatilis</name>
    <dbReference type="NCBI Taxonomy" id="431061"/>
    <lineage>
        <taxon>Bacteria</taxon>
        <taxon>Pseudomonadati</taxon>
        <taxon>Pseudomonadota</taxon>
        <taxon>Betaproteobacteria</taxon>
        <taxon>Burkholderiales</taxon>
        <taxon>Sphaerotilaceae</taxon>
        <taxon>Roseateles</taxon>
    </lineage>
</organism>
<dbReference type="RefSeq" id="WP_088382196.1">
    <property type="nucleotide sequence ID" value="NZ_NIOF01000001.1"/>
</dbReference>
<gene>
    <name evidence="2" type="ORF">CDN99_00645</name>
</gene>
<feature type="compositionally biased region" description="Pro residues" evidence="1">
    <location>
        <begin position="1"/>
        <end position="15"/>
    </location>
</feature>
<comment type="caution">
    <text evidence="2">The sequence shown here is derived from an EMBL/GenBank/DDBJ whole genome shotgun (WGS) entry which is preliminary data.</text>
</comment>
<name>A0A246JK79_9BURK</name>
<dbReference type="Pfam" id="PF06042">
    <property type="entry name" value="NTP_transf_6"/>
    <property type="match status" value="1"/>
</dbReference>
<dbReference type="InterPro" id="IPR009267">
    <property type="entry name" value="NTP_transf_6"/>
</dbReference>
<dbReference type="Proteomes" id="UP000197468">
    <property type="component" value="Unassembled WGS sequence"/>
</dbReference>
<evidence type="ECO:0000313" key="3">
    <source>
        <dbReference type="Proteomes" id="UP000197468"/>
    </source>
</evidence>
<dbReference type="OrthoDB" id="9805247at2"/>
<keyword evidence="3" id="KW-1185">Reference proteome</keyword>
<dbReference type="EMBL" id="NIOF01000001">
    <property type="protein sequence ID" value="OWQ93048.1"/>
    <property type="molecule type" value="Genomic_DNA"/>
</dbReference>
<dbReference type="PANTHER" id="PTHR39166">
    <property type="entry name" value="BLL1166 PROTEIN"/>
    <property type="match status" value="1"/>
</dbReference>